<evidence type="ECO:0000313" key="5">
    <source>
        <dbReference type="EMBL" id="MBK1883359.1"/>
    </source>
</evidence>
<dbReference type="Pfam" id="PF01420">
    <property type="entry name" value="Methylase_S"/>
    <property type="match status" value="1"/>
</dbReference>
<dbReference type="RefSeq" id="WP_200271422.1">
    <property type="nucleotide sequence ID" value="NZ_JAENIJ010000020.1"/>
</dbReference>
<dbReference type="PANTHER" id="PTHR30408:SF12">
    <property type="entry name" value="TYPE I RESTRICTION ENZYME MJAVIII SPECIFICITY SUBUNIT"/>
    <property type="match status" value="1"/>
</dbReference>
<dbReference type="InterPro" id="IPR044946">
    <property type="entry name" value="Restrct_endonuc_typeI_TRD_sf"/>
</dbReference>
<feature type="domain" description="Type I restriction modification DNA specificity" evidence="4">
    <location>
        <begin position="221"/>
        <end position="364"/>
    </location>
</feature>
<evidence type="ECO:0000259" key="4">
    <source>
        <dbReference type="Pfam" id="PF01420"/>
    </source>
</evidence>
<evidence type="ECO:0000256" key="3">
    <source>
        <dbReference type="ARBA" id="ARBA00023125"/>
    </source>
</evidence>
<keyword evidence="5" id="KW-0378">Hydrolase</keyword>
<sequence length="384" mass="43066">MPRIRFKGFEGEWDEVSLEGLFPITSAARVHKHEWTQSGVPFFRSSDVVSAFKGEKNAKAFISHDLYEKLSAKVGRIKAGDVLVTGGGSIGVPYLVENDDPLYFKDADLLWFKVRGSIDSHYLHTYLGAQPFRKHLQSISHIGTIAHYTVEQAKATPITVSKVTAEQTQIGGYFREVDRLIGLQQRKHDKLVTLKKAMLQKMFPQPGTTTPEIRFKGFEGEWEEKKLGEIIDLGSGRDYKHLSAGNIPVYGTGGYMLSVNEALSSISDAIGIGRKGTIDKPYILKAPFWTVDTLFYAIPRFGNDLDFVFCIFQGMDWKKKNEATGVPSLSKVAINEIGVVSPSPAEQQKIGRYFRTLDELISKHAIQLRKLKQLKSACLERMFV</sequence>
<evidence type="ECO:0000313" key="6">
    <source>
        <dbReference type="Proteomes" id="UP000603141"/>
    </source>
</evidence>
<dbReference type="SUPFAM" id="SSF116734">
    <property type="entry name" value="DNA methylase specificity domain"/>
    <property type="match status" value="2"/>
</dbReference>
<dbReference type="Proteomes" id="UP000603141">
    <property type="component" value="Unassembled WGS sequence"/>
</dbReference>
<name>A0A934SCG5_9BACT</name>
<dbReference type="InterPro" id="IPR052021">
    <property type="entry name" value="Type-I_RS_S_subunit"/>
</dbReference>
<comment type="similarity">
    <text evidence="1">Belongs to the type-I restriction system S methylase family.</text>
</comment>
<dbReference type="EMBL" id="JAENIJ010000020">
    <property type="protein sequence ID" value="MBK1883359.1"/>
    <property type="molecule type" value="Genomic_DNA"/>
</dbReference>
<dbReference type="PANTHER" id="PTHR30408">
    <property type="entry name" value="TYPE-1 RESTRICTION ENZYME ECOKI SPECIFICITY PROTEIN"/>
    <property type="match status" value="1"/>
</dbReference>
<keyword evidence="5" id="KW-0255">Endonuclease</keyword>
<reference evidence="5" key="1">
    <citation type="submission" date="2021-01" db="EMBL/GenBank/DDBJ databases">
        <title>Modified the classification status of verrucomicrobia.</title>
        <authorList>
            <person name="Feng X."/>
        </authorList>
    </citation>
    <scope>NUCLEOTIDE SEQUENCE</scope>
    <source>
        <strain evidence="5">KCTC 22041</strain>
    </source>
</reference>
<keyword evidence="6" id="KW-1185">Reference proteome</keyword>
<keyword evidence="5" id="KW-0540">Nuclease</keyword>
<dbReference type="CDD" id="cd17288">
    <property type="entry name" value="RMtype1_S_LlaAI06ORF1089P_TRD1-CR1_like"/>
    <property type="match status" value="1"/>
</dbReference>
<comment type="caution">
    <text evidence="5">The sequence shown here is derived from an EMBL/GenBank/DDBJ whole genome shotgun (WGS) entry which is preliminary data.</text>
</comment>
<proteinExistence type="inferred from homology"/>
<keyword evidence="3" id="KW-0238">DNA-binding</keyword>
<dbReference type="Gene3D" id="3.90.220.20">
    <property type="entry name" value="DNA methylase specificity domains"/>
    <property type="match status" value="2"/>
</dbReference>
<dbReference type="GO" id="GO:0004519">
    <property type="term" value="F:endonuclease activity"/>
    <property type="evidence" value="ECO:0007669"/>
    <property type="project" value="UniProtKB-KW"/>
</dbReference>
<dbReference type="GO" id="GO:0003677">
    <property type="term" value="F:DNA binding"/>
    <property type="evidence" value="ECO:0007669"/>
    <property type="project" value="UniProtKB-KW"/>
</dbReference>
<evidence type="ECO:0000256" key="1">
    <source>
        <dbReference type="ARBA" id="ARBA00010923"/>
    </source>
</evidence>
<dbReference type="InterPro" id="IPR000055">
    <property type="entry name" value="Restrct_endonuc_typeI_TRD"/>
</dbReference>
<organism evidence="5 6">
    <name type="scientific">Luteolibacter pohnpeiensis</name>
    <dbReference type="NCBI Taxonomy" id="454153"/>
    <lineage>
        <taxon>Bacteria</taxon>
        <taxon>Pseudomonadati</taxon>
        <taxon>Verrucomicrobiota</taxon>
        <taxon>Verrucomicrobiia</taxon>
        <taxon>Verrucomicrobiales</taxon>
        <taxon>Verrucomicrobiaceae</taxon>
        <taxon>Luteolibacter</taxon>
    </lineage>
</organism>
<evidence type="ECO:0000256" key="2">
    <source>
        <dbReference type="ARBA" id="ARBA00022747"/>
    </source>
</evidence>
<gene>
    <name evidence="5" type="ORF">JIN85_13105</name>
</gene>
<keyword evidence="2" id="KW-0680">Restriction system</keyword>
<accession>A0A934SCG5</accession>
<dbReference type="Gene3D" id="1.10.287.1120">
    <property type="entry name" value="Bipartite methylase S protein"/>
    <property type="match status" value="1"/>
</dbReference>
<protein>
    <submittedName>
        <fullName evidence="5">Restriction endonuclease subunit S</fullName>
    </submittedName>
</protein>
<dbReference type="GO" id="GO:0009307">
    <property type="term" value="P:DNA restriction-modification system"/>
    <property type="evidence" value="ECO:0007669"/>
    <property type="project" value="UniProtKB-KW"/>
</dbReference>
<dbReference type="AlphaFoldDB" id="A0A934SCG5"/>